<gene>
    <name evidence="1" type="ORF">GCM10011492_06220</name>
</gene>
<reference evidence="1" key="1">
    <citation type="journal article" date="2014" name="Int. J. Syst. Evol. Microbiol.">
        <title>Complete genome sequence of Corynebacterium casei LMG S-19264T (=DSM 44701T), isolated from a smear-ripened cheese.</title>
        <authorList>
            <consortium name="US DOE Joint Genome Institute (JGI-PGF)"/>
            <person name="Walter F."/>
            <person name="Albersmeier A."/>
            <person name="Kalinowski J."/>
            <person name="Ruckert C."/>
        </authorList>
    </citation>
    <scope>NUCLEOTIDE SEQUENCE</scope>
    <source>
        <strain evidence="1">CGMCC 1.15085</strain>
    </source>
</reference>
<accession>A0A916SUW3</accession>
<dbReference type="AlphaFoldDB" id="A0A916SUW3"/>
<protein>
    <submittedName>
        <fullName evidence="1">Uncharacterized protein</fullName>
    </submittedName>
</protein>
<sequence>MTSSPARRRHLTSSPFAPTAEVEIEHFECGDAVCHDSYGMGRVVGREAEAVTVDFRTSTVRVTSPFRKMTKL</sequence>
<proteinExistence type="predicted"/>
<dbReference type="RefSeq" id="WP_188835472.1">
    <property type="nucleotide sequence ID" value="NZ_BMHI01000001.1"/>
</dbReference>
<evidence type="ECO:0000313" key="2">
    <source>
        <dbReference type="Proteomes" id="UP000636793"/>
    </source>
</evidence>
<keyword evidence="2" id="KW-1185">Reference proteome</keyword>
<organism evidence="1 2">
    <name type="scientific">Flexivirga endophytica</name>
    <dbReference type="NCBI Taxonomy" id="1849103"/>
    <lineage>
        <taxon>Bacteria</taxon>
        <taxon>Bacillati</taxon>
        <taxon>Actinomycetota</taxon>
        <taxon>Actinomycetes</taxon>
        <taxon>Micrococcales</taxon>
        <taxon>Dermacoccaceae</taxon>
        <taxon>Flexivirga</taxon>
    </lineage>
</organism>
<comment type="caution">
    <text evidence="1">The sequence shown here is derived from an EMBL/GenBank/DDBJ whole genome shotgun (WGS) entry which is preliminary data.</text>
</comment>
<dbReference type="Proteomes" id="UP000636793">
    <property type="component" value="Unassembled WGS sequence"/>
</dbReference>
<name>A0A916SUW3_9MICO</name>
<reference evidence="1" key="2">
    <citation type="submission" date="2020-09" db="EMBL/GenBank/DDBJ databases">
        <authorList>
            <person name="Sun Q."/>
            <person name="Zhou Y."/>
        </authorList>
    </citation>
    <scope>NUCLEOTIDE SEQUENCE</scope>
    <source>
        <strain evidence="1">CGMCC 1.15085</strain>
    </source>
</reference>
<dbReference type="EMBL" id="BMHI01000001">
    <property type="protein sequence ID" value="GGB19091.1"/>
    <property type="molecule type" value="Genomic_DNA"/>
</dbReference>
<evidence type="ECO:0000313" key="1">
    <source>
        <dbReference type="EMBL" id="GGB19091.1"/>
    </source>
</evidence>